<organism evidence="2 3">
    <name type="scientific">Turnera subulata</name>
    <dbReference type="NCBI Taxonomy" id="218843"/>
    <lineage>
        <taxon>Eukaryota</taxon>
        <taxon>Viridiplantae</taxon>
        <taxon>Streptophyta</taxon>
        <taxon>Embryophyta</taxon>
        <taxon>Tracheophyta</taxon>
        <taxon>Spermatophyta</taxon>
        <taxon>Magnoliopsida</taxon>
        <taxon>eudicotyledons</taxon>
        <taxon>Gunneridae</taxon>
        <taxon>Pentapetalae</taxon>
        <taxon>rosids</taxon>
        <taxon>fabids</taxon>
        <taxon>Malpighiales</taxon>
        <taxon>Passifloraceae</taxon>
        <taxon>Turnera</taxon>
    </lineage>
</organism>
<dbReference type="CDD" id="cd00167">
    <property type="entry name" value="SANT"/>
    <property type="match status" value="1"/>
</dbReference>
<reference evidence="2" key="1">
    <citation type="submission" date="2022-02" db="EMBL/GenBank/DDBJ databases">
        <authorList>
            <person name="Henning P.M."/>
            <person name="McCubbin A.G."/>
            <person name="Shore J.S."/>
        </authorList>
    </citation>
    <scope>NUCLEOTIDE SEQUENCE</scope>
    <source>
        <strain evidence="2">F60SS</strain>
        <tissue evidence="2">Leaves</tissue>
    </source>
</reference>
<evidence type="ECO:0000256" key="1">
    <source>
        <dbReference type="SAM" id="MobiDB-lite"/>
    </source>
</evidence>
<dbReference type="InterPro" id="IPR001005">
    <property type="entry name" value="SANT/Myb"/>
</dbReference>
<dbReference type="Proteomes" id="UP001141552">
    <property type="component" value="Unassembled WGS sequence"/>
</dbReference>
<dbReference type="PANTHER" id="PTHR14000:SF17">
    <property type="entry name" value="MYB-LIKE DOMAIN-CONTAINING PROTEIN"/>
    <property type="match status" value="1"/>
</dbReference>
<proteinExistence type="predicted"/>
<feature type="region of interest" description="Disordered" evidence="1">
    <location>
        <begin position="444"/>
        <end position="463"/>
    </location>
</feature>
<dbReference type="Gene3D" id="1.10.10.60">
    <property type="entry name" value="Homeodomain-like"/>
    <property type="match status" value="1"/>
</dbReference>
<name>A0A9Q0IZZ3_9ROSI</name>
<feature type="compositionally biased region" description="Polar residues" evidence="1">
    <location>
        <begin position="93"/>
        <end position="104"/>
    </location>
</feature>
<evidence type="ECO:0000313" key="3">
    <source>
        <dbReference type="Proteomes" id="UP001141552"/>
    </source>
</evidence>
<feature type="region of interest" description="Disordered" evidence="1">
    <location>
        <begin position="1"/>
        <end position="51"/>
    </location>
</feature>
<feature type="region of interest" description="Disordered" evidence="1">
    <location>
        <begin position="226"/>
        <end position="249"/>
    </location>
</feature>
<dbReference type="PANTHER" id="PTHR14000">
    <property type="entry name" value="FINGER CCCH DOMAIN PROTEIN, PUTATIVE (DUF3755)-RELATED"/>
    <property type="match status" value="1"/>
</dbReference>
<evidence type="ECO:0008006" key="4">
    <source>
        <dbReference type="Google" id="ProtNLM"/>
    </source>
</evidence>
<feature type="region of interest" description="Disordered" evidence="1">
    <location>
        <begin position="64"/>
        <end position="104"/>
    </location>
</feature>
<feature type="compositionally biased region" description="Basic and acidic residues" evidence="1">
    <location>
        <begin position="21"/>
        <end position="34"/>
    </location>
</feature>
<evidence type="ECO:0000313" key="2">
    <source>
        <dbReference type="EMBL" id="KAJ4822735.1"/>
    </source>
</evidence>
<dbReference type="AlphaFoldDB" id="A0A9Q0IZZ3"/>
<feature type="region of interest" description="Disordered" evidence="1">
    <location>
        <begin position="117"/>
        <end position="145"/>
    </location>
</feature>
<reference evidence="2" key="2">
    <citation type="journal article" date="2023" name="Plants (Basel)">
        <title>Annotation of the Turnera subulata (Passifloraceae) Draft Genome Reveals the S-Locus Evolved after the Divergence of Turneroideae from Passifloroideae in a Stepwise Manner.</title>
        <authorList>
            <person name="Henning P.M."/>
            <person name="Roalson E.H."/>
            <person name="Mir W."/>
            <person name="McCubbin A.G."/>
            <person name="Shore J.S."/>
        </authorList>
    </citation>
    <scope>NUCLEOTIDE SEQUENCE</scope>
    <source>
        <strain evidence="2">F60SS</strain>
    </source>
</reference>
<gene>
    <name evidence="2" type="ORF">Tsubulata_006991</name>
</gene>
<dbReference type="EMBL" id="JAKUCV010007583">
    <property type="protein sequence ID" value="KAJ4822735.1"/>
    <property type="molecule type" value="Genomic_DNA"/>
</dbReference>
<dbReference type="InterPro" id="IPR009057">
    <property type="entry name" value="Homeodomain-like_sf"/>
</dbReference>
<sequence>MKLSLMGNADKPVHNCGCGKPEARSDCKSAEQKPKKSSFNGSSGKFLDHETVSVIRRSPRLSLMGSAGKHVVKGGCDKPEKKPSNCKPDSGKSKQGISSGVSKNSLEGKWVSLNSVNDEVGADVGGEKPETRERRGKRSSGGIQVVLGLKSLKSTDASHRNEKVRVVRKRKRGEEADNARSVQGWTREQEMALHRAYFAAKPTPNFWKKVSKLVPGKSAQECFDKVNSDHATPPQPLRRSRTYKIDSSPPRPFVLSANKLLNHIEMKNNRFSCNKQKTNLAHRTIRKLLDKQNCIDRDEADLFSILEPDENPSIQDAALNTVPCTLNHVEQNRGVLHRCQETSPDRRRPLSRFSSSCVKNLVSPPVLKQVKNKALHEKYIDQLHKREAKRKSVCARAGRSEAGKEMNGQTIVQRVDVVRAAKTVLVSDVRDAINQLQNLEANAMGNSTDFDNSCSDSENEIEE</sequence>
<keyword evidence="3" id="KW-1185">Reference proteome</keyword>
<accession>A0A9Q0IZZ3</accession>
<comment type="caution">
    <text evidence="2">The sequence shown here is derived from an EMBL/GenBank/DDBJ whole genome shotgun (WGS) entry which is preliminary data.</text>
</comment>
<dbReference type="OrthoDB" id="552191at2759"/>
<feature type="compositionally biased region" description="Polar residues" evidence="1">
    <location>
        <begin position="444"/>
        <end position="456"/>
    </location>
</feature>
<dbReference type="SUPFAM" id="SSF46689">
    <property type="entry name" value="Homeodomain-like"/>
    <property type="match status" value="1"/>
</dbReference>
<protein>
    <recommendedName>
        <fullName evidence="4">Myb-like domain-containing protein</fullName>
    </recommendedName>
</protein>